<dbReference type="InterPro" id="IPR006076">
    <property type="entry name" value="FAD-dep_OxRdtase"/>
</dbReference>
<dbReference type="SUPFAM" id="SSF54373">
    <property type="entry name" value="FAD-linked reductases, C-terminal domain"/>
    <property type="match status" value="1"/>
</dbReference>
<dbReference type="Gene3D" id="3.30.9.10">
    <property type="entry name" value="D-Amino Acid Oxidase, subunit A, domain 2"/>
    <property type="match status" value="1"/>
</dbReference>
<dbReference type="PRINTS" id="PR00469">
    <property type="entry name" value="PNDRDTASEII"/>
</dbReference>
<dbReference type="SUPFAM" id="SSF51905">
    <property type="entry name" value="FAD/NAD(P)-binding domain"/>
    <property type="match status" value="1"/>
</dbReference>
<comment type="caution">
    <text evidence="3">The sequence shown here is derived from an EMBL/GenBank/DDBJ whole genome shotgun (WGS) entry which is preliminary data.</text>
</comment>
<sequence>MPDVVVIGAGAVGAACAYYAARAGLDTLVVDRGSVAAGTTGAGEGNVLVSDKAPGPELALALLSRDLWLGLAAEGGDGGFEYEPKGGLVVARTSRELTALTALATAQAGQGAEHVVVPPDALGDHEPHLADGMAGGVLYPQDAQVQPALAAAGLIRRGAERFGGGTLMLRTGVTVTGLLRAGSRVTGVATDHGDILAGAVVNAAGTWSGEIAAMAGTGLPILPRRGFVLVTEPIPEPLIRHKVYTAAYVTDVASDSENLETSAVVEATPSGPVLVGASRERVGFDRTTSIPVLERLARQAVELFPVLAGRRAIRAYCGFRPYSPDHLPVIGEDPAASGLHHACGHEGAGIGLAPATGHLLAQTLAGVTPDLDLSPFRPGRFEEARR</sequence>
<proteinExistence type="predicted"/>
<dbReference type="PANTHER" id="PTHR13847:SF287">
    <property type="entry name" value="FAD-DEPENDENT OXIDOREDUCTASE DOMAIN-CONTAINING PROTEIN 1"/>
    <property type="match status" value="1"/>
</dbReference>
<dbReference type="EC" id="1.-.-.-" evidence="3"/>
<keyword evidence="4" id="KW-1185">Reference proteome</keyword>
<evidence type="ECO:0000256" key="1">
    <source>
        <dbReference type="ARBA" id="ARBA00023002"/>
    </source>
</evidence>
<name>A0ABV8F110_9ACTN</name>
<keyword evidence="1 3" id="KW-0560">Oxidoreductase</keyword>
<evidence type="ECO:0000259" key="2">
    <source>
        <dbReference type="Pfam" id="PF01266"/>
    </source>
</evidence>
<dbReference type="RefSeq" id="WP_386190412.1">
    <property type="nucleotide sequence ID" value="NZ_JBHSBC010000018.1"/>
</dbReference>
<dbReference type="Gene3D" id="3.50.50.60">
    <property type="entry name" value="FAD/NAD(P)-binding domain"/>
    <property type="match status" value="1"/>
</dbReference>
<reference evidence="4" key="1">
    <citation type="journal article" date="2019" name="Int. J. Syst. Evol. Microbiol.">
        <title>The Global Catalogue of Microorganisms (GCM) 10K type strain sequencing project: providing services to taxonomists for standard genome sequencing and annotation.</title>
        <authorList>
            <consortium name="The Broad Institute Genomics Platform"/>
            <consortium name="The Broad Institute Genome Sequencing Center for Infectious Disease"/>
            <person name="Wu L."/>
            <person name="Ma J."/>
        </authorList>
    </citation>
    <scope>NUCLEOTIDE SEQUENCE [LARGE SCALE GENOMIC DNA]</scope>
    <source>
        <strain evidence="4">TBRC 7912</strain>
    </source>
</reference>
<dbReference type="PANTHER" id="PTHR13847">
    <property type="entry name" value="SARCOSINE DEHYDROGENASE-RELATED"/>
    <property type="match status" value="1"/>
</dbReference>
<feature type="domain" description="FAD dependent oxidoreductase" evidence="2">
    <location>
        <begin position="3"/>
        <end position="362"/>
    </location>
</feature>
<accession>A0ABV8F110</accession>
<gene>
    <name evidence="3" type="ORF">ACFOYY_18805</name>
</gene>
<dbReference type="GO" id="GO:0016491">
    <property type="term" value="F:oxidoreductase activity"/>
    <property type="evidence" value="ECO:0007669"/>
    <property type="project" value="UniProtKB-KW"/>
</dbReference>
<dbReference type="Proteomes" id="UP001595698">
    <property type="component" value="Unassembled WGS sequence"/>
</dbReference>
<dbReference type="EMBL" id="JBHSBC010000018">
    <property type="protein sequence ID" value="MFC3982201.1"/>
    <property type="molecule type" value="Genomic_DNA"/>
</dbReference>
<evidence type="ECO:0000313" key="4">
    <source>
        <dbReference type="Proteomes" id="UP001595698"/>
    </source>
</evidence>
<organism evidence="3 4">
    <name type="scientific">Streptosporangium jomthongense</name>
    <dbReference type="NCBI Taxonomy" id="1193683"/>
    <lineage>
        <taxon>Bacteria</taxon>
        <taxon>Bacillati</taxon>
        <taxon>Actinomycetota</taxon>
        <taxon>Actinomycetes</taxon>
        <taxon>Streptosporangiales</taxon>
        <taxon>Streptosporangiaceae</taxon>
        <taxon>Streptosporangium</taxon>
    </lineage>
</organism>
<protein>
    <submittedName>
        <fullName evidence="3">NAD(P)/FAD-dependent oxidoreductase</fullName>
        <ecNumber evidence="3">1.-.-.-</ecNumber>
    </submittedName>
</protein>
<dbReference type="Pfam" id="PF01266">
    <property type="entry name" value="DAO"/>
    <property type="match status" value="1"/>
</dbReference>
<dbReference type="InterPro" id="IPR036188">
    <property type="entry name" value="FAD/NAD-bd_sf"/>
</dbReference>
<evidence type="ECO:0000313" key="3">
    <source>
        <dbReference type="EMBL" id="MFC3982201.1"/>
    </source>
</evidence>